<dbReference type="PANTHER" id="PTHR47529">
    <property type="entry name" value="PEPTIDYL-PROLYL CIS-TRANS ISOMERASE D"/>
    <property type="match status" value="1"/>
</dbReference>
<dbReference type="Gene3D" id="3.10.50.40">
    <property type="match status" value="1"/>
</dbReference>
<evidence type="ECO:0000256" key="9">
    <source>
        <dbReference type="ARBA" id="ARBA00040743"/>
    </source>
</evidence>
<evidence type="ECO:0000256" key="5">
    <source>
        <dbReference type="ARBA" id="ARBA00022989"/>
    </source>
</evidence>
<feature type="domain" description="PpiC" evidence="13">
    <location>
        <begin position="267"/>
        <end position="359"/>
    </location>
</feature>
<dbReference type="InterPro" id="IPR046357">
    <property type="entry name" value="PPIase_dom_sf"/>
</dbReference>
<dbReference type="PROSITE" id="PS50198">
    <property type="entry name" value="PPIC_PPIASE_2"/>
    <property type="match status" value="1"/>
</dbReference>
<dbReference type="Proteomes" id="UP001597425">
    <property type="component" value="Unassembled WGS sequence"/>
</dbReference>
<comment type="similarity">
    <text evidence="8">Belongs to the PpiD chaperone family.</text>
</comment>
<evidence type="ECO:0000256" key="3">
    <source>
        <dbReference type="ARBA" id="ARBA00022519"/>
    </source>
</evidence>
<protein>
    <recommendedName>
        <fullName evidence="9">Periplasmic chaperone PpiD</fullName>
    </recommendedName>
    <alternativeName>
        <fullName evidence="10">Periplasmic folding chaperone</fullName>
    </alternativeName>
</protein>
<keyword evidence="3" id="KW-0997">Cell inner membrane</keyword>
<dbReference type="Pfam" id="PF13624">
    <property type="entry name" value="SurA_N_3"/>
    <property type="match status" value="1"/>
</dbReference>
<dbReference type="EMBL" id="JBHUJD010000009">
    <property type="protein sequence ID" value="MFD2310569.1"/>
    <property type="molecule type" value="Genomic_DNA"/>
</dbReference>
<dbReference type="Gene3D" id="6.10.140.970">
    <property type="match status" value="1"/>
</dbReference>
<evidence type="ECO:0000313" key="14">
    <source>
        <dbReference type="EMBL" id="MFD2310569.1"/>
    </source>
</evidence>
<accession>A0ABW5EB25</accession>
<comment type="subcellular location">
    <subcellularLocation>
        <location evidence="1">Cell inner membrane</location>
        <topology evidence="1">Single-pass type II membrane protein</topology>
        <orientation evidence="1">Periplasmic side</orientation>
    </subcellularLocation>
</comment>
<dbReference type="PANTHER" id="PTHR47529:SF1">
    <property type="entry name" value="PERIPLASMIC CHAPERONE PPID"/>
    <property type="match status" value="1"/>
</dbReference>
<dbReference type="Pfam" id="PF00639">
    <property type="entry name" value="Rotamase"/>
    <property type="match status" value="1"/>
</dbReference>
<feature type="transmembrane region" description="Helical" evidence="12">
    <location>
        <begin position="12"/>
        <end position="33"/>
    </location>
</feature>
<dbReference type="InterPro" id="IPR000297">
    <property type="entry name" value="PPIase_PpiC"/>
</dbReference>
<dbReference type="RefSeq" id="WP_265723238.1">
    <property type="nucleotide sequence ID" value="NZ_JAPIVK010000043.1"/>
</dbReference>
<evidence type="ECO:0000256" key="11">
    <source>
        <dbReference type="PROSITE-ProRule" id="PRU00278"/>
    </source>
</evidence>
<reference evidence="15" key="1">
    <citation type="journal article" date="2019" name="Int. J. Syst. Evol. Microbiol.">
        <title>The Global Catalogue of Microorganisms (GCM) 10K type strain sequencing project: providing services to taxonomists for standard genome sequencing and annotation.</title>
        <authorList>
            <consortium name="The Broad Institute Genomics Platform"/>
            <consortium name="The Broad Institute Genome Sequencing Center for Infectious Disease"/>
            <person name="Wu L."/>
            <person name="Ma J."/>
        </authorList>
    </citation>
    <scope>NUCLEOTIDE SEQUENCE [LARGE SCALE GENOMIC DNA]</scope>
    <source>
        <strain evidence="15">KCTC 12848</strain>
    </source>
</reference>
<keyword evidence="7" id="KW-0143">Chaperone</keyword>
<keyword evidence="11" id="KW-0697">Rotamase</keyword>
<dbReference type="SUPFAM" id="SSF109998">
    <property type="entry name" value="Triger factor/SurA peptide-binding domain-like"/>
    <property type="match status" value="1"/>
</dbReference>
<dbReference type="InterPro" id="IPR027304">
    <property type="entry name" value="Trigger_fact/SurA_dom_sf"/>
</dbReference>
<sequence>MLQSMRDNLKGTAAIIVAAFFGFIMVIGGIDFFSGASGGAADEVAEVNGVKITNLDLQRAIQNRRNQIMSEYGENVPQDLLSDERLRGPVLQQLISSSVMRQAAQESGMVMSAAEVDKEIVQIPGFQVNDKFDRQAYRSALSRMGYSPASFREVMEQDLVLQQFTDGVTGSAFTTRAVAEEVVAISMEERDFDYAILPVKDLLDQVSVSDSEVKGYYDSHQQDFQRPEQVAIEYIELKPEVFASNIDVSEQDIRAQYEQEVKSFQASTRRHAAHILIEGDDEARVAELQQKLDAGEDFAELAQEYSDDAVSSEEGGDVGFTSGDVFPEAFEDTLASLEVGQVSGPVTTDAGTHFIKLLEVKGDEPPTFEERRAAIAAQLRNAEAEREFVDALGRLADLAYNAETLAGPAGELGVSVKTVPLFSREGGPGIAGEDKVISAAFAREVMLDGNTSDVLDLSNEHSVVLRVTDHKPAGTYPLEEVREQIVDTIKRDKASTRLAQRAESLQQKLESGGDFAELAEAEGLTLETSDKTRRGGFGERAEIIGQAFEMPAPASGSAVETFATSNGDRVVLELRDVRPGDLSRQSREQRRALMQQLASANGSAELAAVQEYLSSRADVEVPEKATDADG</sequence>
<evidence type="ECO:0000256" key="4">
    <source>
        <dbReference type="ARBA" id="ARBA00022692"/>
    </source>
</evidence>
<evidence type="ECO:0000256" key="10">
    <source>
        <dbReference type="ARBA" id="ARBA00042775"/>
    </source>
</evidence>
<evidence type="ECO:0000256" key="8">
    <source>
        <dbReference type="ARBA" id="ARBA00038408"/>
    </source>
</evidence>
<keyword evidence="6 12" id="KW-0472">Membrane</keyword>
<name>A0ABW5EB25_9GAMM</name>
<keyword evidence="2" id="KW-1003">Cell membrane</keyword>
<keyword evidence="4 12" id="KW-0812">Transmembrane</keyword>
<evidence type="ECO:0000259" key="13">
    <source>
        <dbReference type="PROSITE" id="PS50198"/>
    </source>
</evidence>
<gene>
    <name evidence="14" type="ORF">ACFSKX_09090</name>
</gene>
<dbReference type="InterPro" id="IPR023058">
    <property type="entry name" value="PPIase_PpiC_CS"/>
</dbReference>
<proteinExistence type="inferred from homology"/>
<evidence type="ECO:0000256" key="1">
    <source>
        <dbReference type="ARBA" id="ARBA00004382"/>
    </source>
</evidence>
<dbReference type="PROSITE" id="PS01096">
    <property type="entry name" value="PPIC_PPIASE_1"/>
    <property type="match status" value="1"/>
</dbReference>
<keyword evidence="5 12" id="KW-1133">Transmembrane helix</keyword>
<evidence type="ECO:0000256" key="2">
    <source>
        <dbReference type="ARBA" id="ARBA00022475"/>
    </source>
</evidence>
<dbReference type="SUPFAM" id="SSF54534">
    <property type="entry name" value="FKBP-like"/>
    <property type="match status" value="1"/>
</dbReference>
<keyword evidence="15" id="KW-1185">Reference proteome</keyword>
<comment type="caution">
    <text evidence="14">The sequence shown here is derived from an EMBL/GenBank/DDBJ whole genome shotgun (WGS) entry which is preliminary data.</text>
</comment>
<organism evidence="14 15">
    <name type="scientific">Microbulbifer halophilus</name>
    <dbReference type="NCBI Taxonomy" id="453963"/>
    <lineage>
        <taxon>Bacteria</taxon>
        <taxon>Pseudomonadati</taxon>
        <taxon>Pseudomonadota</taxon>
        <taxon>Gammaproteobacteria</taxon>
        <taxon>Cellvibrionales</taxon>
        <taxon>Microbulbiferaceae</taxon>
        <taxon>Microbulbifer</taxon>
    </lineage>
</organism>
<evidence type="ECO:0000256" key="12">
    <source>
        <dbReference type="SAM" id="Phobius"/>
    </source>
</evidence>
<dbReference type="Gene3D" id="1.10.4030.10">
    <property type="entry name" value="Porin chaperone SurA, peptide-binding domain"/>
    <property type="match status" value="1"/>
</dbReference>
<evidence type="ECO:0000256" key="6">
    <source>
        <dbReference type="ARBA" id="ARBA00023136"/>
    </source>
</evidence>
<evidence type="ECO:0000313" key="15">
    <source>
        <dbReference type="Proteomes" id="UP001597425"/>
    </source>
</evidence>
<keyword evidence="11" id="KW-0413">Isomerase</keyword>
<dbReference type="InterPro" id="IPR052029">
    <property type="entry name" value="PpiD_chaperone"/>
</dbReference>
<evidence type="ECO:0000256" key="7">
    <source>
        <dbReference type="ARBA" id="ARBA00023186"/>
    </source>
</evidence>